<proteinExistence type="predicted"/>
<reference evidence="2" key="2">
    <citation type="journal article" date="2020" name="Biotechnol. Bioeng.">
        <title>Chromosome-scale scaffolds for the Chinese hamster reference genome assembly to facilitate the study of the CHO epigenome.</title>
        <authorList>
            <person name="Hilliard W."/>
            <person name="MacDonald M."/>
            <person name="Lee K.H."/>
        </authorList>
    </citation>
    <scope>NUCLEOTIDE SEQUENCE [LARGE SCALE GENOMIC DNA]</scope>
    <source>
        <strain evidence="2">17A/GY</strain>
    </source>
</reference>
<reference evidence="2" key="1">
    <citation type="journal article" date="2018" name="Biotechnol. Bioeng.">
        <title>A reference genome of the Chinese hamster based on a hybrid assembly strategy.</title>
        <authorList>
            <person name="Rupp O."/>
            <person name="MacDonald M.L."/>
            <person name="Li S."/>
            <person name="Dhiman H."/>
            <person name="Polson S."/>
            <person name="Griep S."/>
            <person name="Heffner K."/>
            <person name="Hernandez I."/>
            <person name="Brinkrolf K."/>
            <person name="Jadhav V."/>
            <person name="Samoudi M."/>
            <person name="Hao H."/>
            <person name="Kingham B."/>
            <person name="Goesmann A."/>
            <person name="Betenbaugh M.J."/>
            <person name="Lewis N.E."/>
            <person name="Borth N."/>
            <person name="Lee K.H."/>
        </authorList>
    </citation>
    <scope>NUCLEOTIDE SEQUENCE [LARGE SCALE GENOMIC DNA]</scope>
    <source>
        <strain evidence="2">17A/GY</strain>
    </source>
</reference>
<name>A0A9J7HF80_CRIGR</name>
<evidence type="ECO:0000256" key="1">
    <source>
        <dbReference type="SAM" id="MobiDB-lite"/>
    </source>
</evidence>
<evidence type="ECO:0000313" key="2">
    <source>
        <dbReference type="Proteomes" id="UP001108280"/>
    </source>
</evidence>
<sequence>MRRGPGAPRPVGLCTRPSPRGRLPRSVRARMRLSPLGSPEPRRAARSCATESQAPEETPLLRAGVCSFCSRRGKRGCPGVPSPPHAGREAGPGGGCGRPQRFGRLWAPWDAALSSCGSHRPDEGLGLLKSKELN</sequence>
<dbReference type="RefSeq" id="XP_035308574.1">
    <property type="nucleotide sequence ID" value="XM_035452683.1"/>
</dbReference>
<reference evidence="3" key="3">
    <citation type="submission" date="2025-08" db="UniProtKB">
        <authorList>
            <consortium name="RefSeq"/>
        </authorList>
    </citation>
    <scope>IDENTIFICATION</scope>
    <source>
        <strain evidence="3">17A/GY</strain>
        <tissue evidence="3">Liver</tissue>
    </source>
</reference>
<feature type="region of interest" description="Disordered" evidence="1">
    <location>
        <begin position="76"/>
        <end position="99"/>
    </location>
</feature>
<dbReference type="AlphaFoldDB" id="A0A9J7HF80"/>
<gene>
    <name evidence="3" type="primary">LOC113830832</name>
</gene>
<evidence type="ECO:0000313" key="3">
    <source>
        <dbReference type="RefSeq" id="XP_035308574.1"/>
    </source>
</evidence>
<keyword evidence="2" id="KW-1185">Reference proteome</keyword>
<dbReference type="GeneID" id="113830832"/>
<organism evidence="2 3">
    <name type="scientific">Cricetulus griseus</name>
    <name type="common">Chinese hamster</name>
    <name type="synonym">Cricetulus barabensis griseus</name>
    <dbReference type="NCBI Taxonomy" id="10029"/>
    <lineage>
        <taxon>Eukaryota</taxon>
        <taxon>Metazoa</taxon>
        <taxon>Chordata</taxon>
        <taxon>Craniata</taxon>
        <taxon>Vertebrata</taxon>
        <taxon>Euteleostomi</taxon>
        <taxon>Mammalia</taxon>
        <taxon>Eutheria</taxon>
        <taxon>Euarchontoglires</taxon>
        <taxon>Glires</taxon>
        <taxon>Rodentia</taxon>
        <taxon>Myomorpha</taxon>
        <taxon>Muroidea</taxon>
        <taxon>Cricetidae</taxon>
        <taxon>Cricetinae</taxon>
        <taxon>Cricetulus</taxon>
    </lineage>
</organism>
<dbReference type="Proteomes" id="UP001108280">
    <property type="component" value="Chromosome 1"/>
</dbReference>
<protein>
    <submittedName>
        <fullName evidence="3">Collagen alpha-1(I) chain-like</fullName>
    </submittedName>
</protein>
<feature type="compositionally biased region" description="Basic residues" evidence="1">
    <location>
        <begin position="22"/>
        <end position="31"/>
    </location>
</feature>
<feature type="region of interest" description="Disordered" evidence="1">
    <location>
        <begin position="1"/>
        <end position="56"/>
    </location>
</feature>
<dbReference type="KEGG" id="cge:113830832"/>
<accession>A0A9J7HF80</accession>